<evidence type="ECO:0000313" key="3">
    <source>
        <dbReference type="Proteomes" id="UP000197153"/>
    </source>
</evidence>
<gene>
    <name evidence="2" type="ORF">Y958_30440</name>
</gene>
<reference evidence="2 3" key="1">
    <citation type="submission" date="2017-06" db="EMBL/GenBank/DDBJ databases">
        <title>Complete genome sequence of Nitrospirillum amazonense strain CBAmC, an endophytic nitrogen-fixing and plant growth-promoting bacterium, isolated from sugarcane.</title>
        <authorList>
            <person name="Schwab S."/>
            <person name="dos Santos Teixeira K.R."/>
            <person name="Simoes Araujo J.L."/>
            <person name="Soares Vidal M."/>
            <person name="Borges de Freitas H.R."/>
            <person name="Rivello Crivelaro A.L."/>
            <person name="Bueno de Camargo Nunes A."/>
            <person name="dos Santos C.M."/>
            <person name="Palmeira da Silva Rosa D."/>
            <person name="da Silva Padilha D."/>
            <person name="da Silva E."/>
            <person name="Araujo Terra L."/>
            <person name="Soares Mendes V."/>
            <person name="Farinelli L."/>
            <person name="Magalhaes Cruz L."/>
            <person name="Baldani J.I."/>
        </authorList>
    </citation>
    <scope>NUCLEOTIDE SEQUENCE [LARGE SCALE GENOMIC DNA]</scope>
    <source>
        <strain evidence="2 3">CBAmC</strain>
    </source>
</reference>
<feature type="domain" description="JmjC" evidence="1">
    <location>
        <begin position="113"/>
        <end position="266"/>
    </location>
</feature>
<dbReference type="RefSeq" id="WP_088875634.1">
    <property type="nucleotide sequence ID" value="NZ_CP022113.1"/>
</dbReference>
<dbReference type="Gene3D" id="2.60.120.10">
    <property type="entry name" value="Jelly Rolls"/>
    <property type="match status" value="1"/>
</dbReference>
<dbReference type="PROSITE" id="PS51184">
    <property type="entry name" value="JMJC"/>
    <property type="match status" value="1"/>
</dbReference>
<dbReference type="Proteomes" id="UP000197153">
    <property type="component" value="Chromosome 4"/>
</dbReference>
<dbReference type="Pfam" id="PF13621">
    <property type="entry name" value="Cupin_8"/>
    <property type="match status" value="1"/>
</dbReference>
<dbReference type="InterPro" id="IPR014710">
    <property type="entry name" value="RmlC-like_jellyroll"/>
</dbReference>
<name>A0A248K2R4_9PROT</name>
<proteinExistence type="predicted"/>
<dbReference type="InterPro" id="IPR041667">
    <property type="entry name" value="Cupin_8"/>
</dbReference>
<evidence type="ECO:0000259" key="1">
    <source>
        <dbReference type="PROSITE" id="PS51184"/>
    </source>
</evidence>
<dbReference type="AlphaFoldDB" id="A0A248K2R4"/>
<dbReference type="PANTHER" id="PTHR12461:SF105">
    <property type="entry name" value="HYPOXIA-INDUCIBLE FACTOR 1-ALPHA INHIBITOR"/>
    <property type="match status" value="1"/>
</dbReference>
<dbReference type="SMART" id="SM00558">
    <property type="entry name" value="JmjC"/>
    <property type="match status" value="1"/>
</dbReference>
<dbReference type="PANTHER" id="PTHR12461">
    <property type="entry name" value="HYPOXIA-INDUCIBLE FACTOR 1 ALPHA INHIBITOR-RELATED"/>
    <property type="match status" value="1"/>
</dbReference>
<dbReference type="EMBL" id="CP022113">
    <property type="protein sequence ID" value="ASG25263.1"/>
    <property type="molecule type" value="Genomic_DNA"/>
</dbReference>
<evidence type="ECO:0000313" key="2">
    <source>
        <dbReference type="EMBL" id="ASG25263.1"/>
    </source>
</evidence>
<dbReference type="InterPro" id="IPR003347">
    <property type="entry name" value="JmjC_dom"/>
</dbReference>
<dbReference type="SUPFAM" id="SSF51197">
    <property type="entry name" value="Clavaminate synthase-like"/>
    <property type="match status" value="1"/>
</dbReference>
<accession>A0A248K2R4</accession>
<dbReference type="KEGG" id="nao:Y958_30440"/>
<sequence length="335" mass="36555">MTTEVAERDGRTLTSPGQFLGEVVMAGRPLILRGLVAHWPVVAKVTPAALRDYLGGFGPGAAMETFVGPPEIRGRYFYGADLKGNNFERRTLRLGEALDQMVRALDDPASPTLYAGSLTLDEHLPGFAAENPMPLLPPGVAGRIWLGHASTVATHYDAFENLACVVAGKRRFTLYPPAAVGDLYVGPIDNTLSGQPISLAASDPDNPAYPRFHAIRDQALVADLEPGDALFLPKLWWHQVEATAPFNGLVNYWWDAFATGPDAPFTSLLLAMITMAERPEAERQAWRAFFDHYVFRLQGHPLAHLPAEQHGVLGPLKAGNYGRIRARVMQLLRGG</sequence>
<organism evidence="2 3">
    <name type="scientific">Nitrospirillum viridazoti CBAmc</name>
    <dbReference type="NCBI Taxonomy" id="1441467"/>
    <lineage>
        <taxon>Bacteria</taxon>
        <taxon>Pseudomonadati</taxon>
        <taxon>Pseudomonadota</taxon>
        <taxon>Alphaproteobacteria</taxon>
        <taxon>Rhodospirillales</taxon>
        <taxon>Azospirillaceae</taxon>
        <taxon>Nitrospirillum</taxon>
        <taxon>Nitrospirillum viridazoti</taxon>
    </lineage>
</organism>
<keyword evidence="3" id="KW-1185">Reference proteome</keyword>
<protein>
    <submittedName>
        <fullName evidence="2">Transcriptional regulator</fullName>
    </submittedName>
</protein>